<comment type="caution">
    <text evidence="2">The sequence shown here is derived from an EMBL/GenBank/DDBJ whole genome shotgun (WGS) entry which is preliminary data.</text>
</comment>
<reference evidence="2" key="1">
    <citation type="journal article" date="2020" name="Nat. Commun.">
        <title>Large-scale genome sequencing of mycorrhizal fungi provides insights into the early evolution of symbiotic traits.</title>
        <authorList>
            <person name="Miyauchi S."/>
            <person name="Kiss E."/>
            <person name="Kuo A."/>
            <person name="Drula E."/>
            <person name="Kohler A."/>
            <person name="Sanchez-Garcia M."/>
            <person name="Morin E."/>
            <person name="Andreopoulos B."/>
            <person name="Barry K.W."/>
            <person name="Bonito G."/>
            <person name="Buee M."/>
            <person name="Carver A."/>
            <person name="Chen C."/>
            <person name="Cichocki N."/>
            <person name="Clum A."/>
            <person name="Culley D."/>
            <person name="Crous P.W."/>
            <person name="Fauchery L."/>
            <person name="Girlanda M."/>
            <person name="Hayes R.D."/>
            <person name="Keri Z."/>
            <person name="LaButti K."/>
            <person name="Lipzen A."/>
            <person name="Lombard V."/>
            <person name="Magnuson J."/>
            <person name="Maillard F."/>
            <person name="Murat C."/>
            <person name="Nolan M."/>
            <person name="Ohm R.A."/>
            <person name="Pangilinan J."/>
            <person name="Pereira M.F."/>
            <person name="Perotto S."/>
            <person name="Peter M."/>
            <person name="Pfister S."/>
            <person name="Riley R."/>
            <person name="Sitrit Y."/>
            <person name="Stielow J.B."/>
            <person name="Szollosi G."/>
            <person name="Zifcakova L."/>
            <person name="Stursova M."/>
            <person name="Spatafora J.W."/>
            <person name="Tedersoo L."/>
            <person name="Vaario L.M."/>
            <person name="Yamada A."/>
            <person name="Yan M."/>
            <person name="Wang P."/>
            <person name="Xu J."/>
            <person name="Bruns T."/>
            <person name="Baldrian P."/>
            <person name="Vilgalys R."/>
            <person name="Dunand C."/>
            <person name="Henrissat B."/>
            <person name="Grigoriev I.V."/>
            <person name="Hibbett D."/>
            <person name="Nagy L.G."/>
            <person name="Martin F.M."/>
        </authorList>
    </citation>
    <scope>NUCLEOTIDE SEQUENCE</scope>
    <source>
        <strain evidence="2">UH-Tt-Lm1</strain>
    </source>
</reference>
<evidence type="ECO:0000313" key="3">
    <source>
        <dbReference type="Proteomes" id="UP000736335"/>
    </source>
</evidence>
<organism evidence="2 3">
    <name type="scientific">Thelephora terrestris</name>
    <dbReference type="NCBI Taxonomy" id="56493"/>
    <lineage>
        <taxon>Eukaryota</taxon>
        <taxon>Fungi</taxon>
        <taxon>Dikarya</taxon>
        <taxon>Basidiomycota</taxon>
        <taxon>Agaricomycotina</taxon>
        <taxon>Agaricomycetes</taxon>
        <taxon>Thelephorales</taxon>
        <taxon>Thelephoraceae</taxon>
        <taxon>Thelephora</taxon>
    </lineage>
</organism>
<accession>A0A9P6HPN8</accession>
<sequence>MVSQTSPILRCRYPPRGEGQVRTNHLRCLQRMRPSNGTSCSQKTIESLQKQVDELLKVRIDQQQALESWKARQETSNGAYRYYRQAVEESRKLVASLDTDSSPLLPREIVEEERKAANRDIEQLKRDIKEKDERIQELQESESLLRSDLKAEIERAKSLTGRAGSKPPIDINHQHQVAVTSLYEDMTNILITGVKFERDPELPEGSTNYQCVYTQRFEAVARSIRFQLRIWRETNEDGQEIEHARYTPLDLDKETAQFREKLGFMGSTFAFERNQIQVFSEQLKEHVAEAVGAEVDVIEVLSDG</sequence>
<evidence type="ECO:0000256" key="1">
    <source>
        <dbReference type="SAM" id="Coils"/>
    </source>
</evidence>
<dbReference type="CDD" id="cd23787">
    <property type="entry name" value="RWD_CSM1"/>
    <property type="match status" value="1"/>
</dbReference>
<reference evidence="2" key="2">
    <citation type="submission" date="2020-11" db="EMBL/GenBank/DDBJ databases">
        <authorList>
            <consortium name="DOE Joint Genome Institute"/>
            <person name="Kuo A."/>
            <person name="Miyauchi S."/>
            <person name="Kiss E."/>
            <person name="Drula E."/>
            <person name="Kohler A."/>
            <person name="Sanchez-Garcia M."/>
            <person name="Andreopoulos B."/>
            <person name="Barry K.W."/>
            <person name="Bonito G."/>
            <person name="Buee M."/>
            <person name="Carver A."/>
            <person name="Chen C."/>
            <person name="Cichocki N."/>
            <person name="Clum A."/>
            <person name="Culley D."/>
            <person name="Crous P.W."/>
            <person name="Fauchery L."/>
            <person name="Girlanda M."/>
            <person name="Hayes R."/>
            <person name="Keri Z."/>
            <person name="Labutti K."/>
            <person name="Lipzen A."/>
            <person name="Lombard V."/>
            <person name="Magnuson J."/>
            <person name="Maillard F."/>
            <person name="Morin E."/>
            <person name="Murat C."/>
            <person name="Nolan M."/>
            <person name="Ohm R."/>
            <person name="Pangilinan J."/>
            <person name="Pereira M."/>
            <person name="Perotto S."/>
            <person name="Peter M."/>
            <person name="Riley R."/>
            <person name="Sitrit Y."/>
            <person name="Stielow B."/>
            <person name="Szollosi G."/>
            <person name="Zifcakova L."/>
            <person name="Stursova M."/>
            <person name="Spatafora J.W."/>
            <person name="Tedersoo L."/>
            <person name="Vaario L.-M."/>
            <person name="Yamada A."/>
            <person name="Yan M."/>
            <person name="Wang P."/>
            <person name="Xu J."/>
            <person name="Bruns T."/>
            <person name="Baldrian P."/>
            <person name="Vilgalys R."/>
            <person name="Henrissat B."/>
            <person name="Grigoriev I.V."/>
            <person name="Hibbett D."/>
            <person name="Nagy L.G."/>
            <person name="Martin F.M."/>
        </authorList>
    </citation>
    <scope>NUCLEOTIDE SEQUENCE</scope>
    <source>
        <strain evidence="2">UH-Tt-Lm1</strain>
    </source>
</reference>
<dbReference type="AlphaFoldDB" id="A0A9P6HPN8"/>
<evidence type="ECO:0000313" key="2">
    <source>
        <dbReference type="EMBL" id="KAF9792364.1"/>
    </source>
</evidence>
<proteinExistence type="predicted"/>
<name>A0A9P6HPN8_9AGAM</name>
<protein>
    <submittedName>
        <fullName evidence="2">Uncharacterized protein</fullName>
    </submittedName>
</protein>
<dbReference type="OrthoDB" id="3216420at2759"/>
<keyword evidence="3" id="KW-1185">Reference proteome</keyword>
<dbReference type="EMBL" id="WIUZ02000001">
    <property type="protein sequence ID" value="KAF9792364.1"/>
    <property type="molecule type" value="Genomic_DNA"/>
</dbReference>
<feature type="coiled-coil region" evidence="1">
    <location>
        <begin position="107"/>
        <end position="148"/>
    </location>
</feature>
<dbReference type="Proteomes" id="UP000736335">
    <property type="component" value="Unassembled WGS sequence"/>
</dbReference>
<gene>
    <name evidence="2" type="ORF">BJ322DRAFT_38820</name>
</gene>
<keyword evidence="1" id="KW-0175">Coiled coil</keyword>